<dbReference type="KEGG" id="saqu:EJC51_42515"/>
<evidence type="ECO:0000313" key="2">
    <source>
        <dbReference type="Proteomes" id="UP000280197"/>
    </source>
</evidence>
<protein>
    <submittedName>
        <fullName evidence="1">Uncharacterized protein</fullName>
    </submittedName>
</protein>
<dbReference type="AlphaFoldDB" id="A0A3Q9C2U2"/>
<gene>
    <name evidence="1" type="ORF">EJC51_42515</name>
</gene>
<sequence length="242" mass="26277">MSDMKTDLPPEPPKPDLRRMLDEAVAECVPPAFPGEGIVRRAAAIRRRRRLAAVSVAALLLIPVAGKLALGQDAPSSHTVSIARSPIPFSSVSAETGDAPSPVRVVRPGERIDVGLGMWYLLKEREYCPKHPLDPRPTCVGPLDVAQPGVPMTLDWYPFPQGVVSVFAYTGKTPATRITMTQHGRTTLLPIVRLPGRPSFVSSYAISAPVSDDERKRLVRPTQGPVFRVYGADGAELAEMRQ</sequence>
<keyword evidence="2" id="KW-1185">Reference proteome</keyword>
<evidence type="ECO:0000313" key="1">
    <source>
        <dbReference type="EMBL" id="AZP22179.1"/>
    </source>
</evidence>
<organism evidence="1 2">
    <name type="scientific">Streptomyces aquilus</name>
    <dbReference type="NCBI Taxonomy" id="2548456"/>
    <lineage>
        <taxon>Bacteria</taxon>
        <taxon>Bacillati</taxon>
        <taxon>Actinomycetota</taxon>
        <taxon>Actinomycetes</taxon>
        <taxon>Kitasatosporales</taxon>
        <taxon>Streptomycetaceae</taxon>
        <taxon>Streptomyces</taxon>
    </lineage>
</organism>
<dbReference type="EMBL" id="CP034463">
    <property type="protein sequence ID" value="AZP22179.1"/>
    <property type="molecule type" value="Genomic_DNA"/>
</dbReference>
<name>A0A3Q9C2U2_9ACTN</name>
<accession>A0A3Q9C2U2</accession>
<reference evidence="1 2" key="1">
    <citation type="submission" date="2018-12" db="EMBL/GenBank/DDBJ databases">
        <authorList>
            <person name="Li K."/>
        </authorList>
    </citation>
    <scope>NUCLEOTIDE SEQUENCE [LARGE SCALE GENOMIC DNA]</scope>
    <source>
        <strain evidence="2">CR22</strain>
    </source>
</reference>
<dbReference type="Proteomes" id="UP000280197">
    <property type="component" value="Chromosome"/>
</dbReference>
<proteinExistence type="predicted"/>
<dbReference type="RefSeq" id="WP_126275986.1">
    <property type="nucleotide sequence ID" value="NZ_CP034463.1"/>
</dbReference>